<keyword evidence="8" id="KW-1185">Reference proteome</keyword>
<evidence type="ECO:0000256" key="6">
    <source>
        <dbReference type="SAM" id="Phobius"/>
    </source>
</evidence>
<feature type="transmembrane region" description="Helical" evidence="6">
    <location>
        <begin position="156"/>
        <end position="176"/>
    </location>
</feature>
<evidence type="ECO:0000256" key="3">
    <source>
        <dbReference type="ARBA" id="ARBA00022692"/>
    </source>
</evidence>
<keyword evidence="5 6" id="KW-0472">Membrane</keyword>
<feature type="transmembrane region" description="Helical" evidence="6">
    <location>
        <begin position="317"/>
        <end position="339"/>
    </location>
</feature>
<accession>A0AAW0BQ85</accession>
<feature type="transmembrane region" description="Helical" evidence="6">
    <location>
        <begin position="221"/>
        <end position="241"/>
    </location>
</feature>
<dbReference type="InterPro" id="IPR036259">
    <property type="entry name" value="MFS_trans_sf"/>
</dbReference>
<protein>
    <submittedName>
        <fullName evidence="7">MFS general substrate transporter</fullName>
    </submittedName>
</protein>
<dbReference type="GO" id="GO:0022857">
    <property type="term" value="F:transmembrane transporter activity"/>
    <property type="evidence" value="ECO:0007669"/>
    <property type="project" value="InterPro"/>
</dbReference>
<dbReference type="SUPFAM" id="SSF103473">
    <property type="entry name" value="MFS general substrate transporter"/>
    <property type="match status" value="1"/>
</dbReference>
<feature type="transmembrane region" description="Helical" evidence="6">
    <location>
        <begin position="346"/>
        <end position="365"/>
    </location>
</feature>
<feature type="transmembrane region" description="Helical" evidence="6">
    <location>
        <begin position="127"/>
        <end position="150"/>
    </location>
</feature>
<dbReference type="PANTHER" id="PTHR43791">
    <property type="entry name" value="PERMEASE-RELATED"/>
    <property type="match status" value="1"/>
</dbReference>
<evidence type="ECO:0000256" key="5">
    <source>
        <dbReference type="ARBA" id="ARBA00023136"/>
    </source>
</evidence>
<comment type="caution">
    <text evidence="7">The sequence shown here is derived from an EMBL/GenBank/DDBJ whole genome shotgun (WGS) entry which is preliminary data.</text>
</comment>
<proteinExistence type="predicted"/>
<dbReference type="GO" id="GO:0016020">
    <property type="term" value="C:membrane"/>
    <property type="evidence" value="ECO:0007669"/>
    <property type="project" value="UniProtKB-SubCell"/>
</dbReference>
<keyword evidence="3 6" id="KW-0812">Transmembrane</keyword>
<evidence type="ECO:0000256" key="4">
    <source>
        <dbReference type="ARBA" id="ARBA00022989"/>
    </source>
</evidence>
<feature type="transmembrane region" description="Helical" evidence="6">
    <location>
        <begin position="188"/>
        <end position="209"/>
    </location>
</feature>
<dbReference type="PANTHER" id="PTHR43791:SF7">
    <property type="entry name" value="MAJOR FACILITATOR SUPERFAMILY (MFS) PROFILE DOMAIN-CONTAINING PROTEIN"/>
    <property type="match status" value="1"/>
</dbReference>
<dbReference type="InterPro" id="IPR011701">
    <property type="entry name" value="MFS"/>
</dbReference>
<name>A0AAW0BQ85_9AGAR</name>
<feature type="transmembrane region" description="Helical" evidence="6">
    <location>
        <begin position="409"/>
        <end position="426"/>
    </location>
</feature>
<evidence type="ECO:0000256" key="1">
    <source>
        <dbReference type="ARBA" id="ARBA00004141"/>
    </source>
</evidence>
<feature type="transmembrane region" description="Helical" evidence="6">
    <location>
        <begin position="289"/>
        <end position="311"/>
    </location>
</feature>
<sequence>MSQTLEPSEKASLKELLNVYQIEVQVLPKDTESQDENTYSDADCTRVLRKVDRILLPLMCASSSVRIQQADKTSLANQAIFGIRSDTQLKGQQYQWLTTIFYITFLIGELPSNFLLQRFPMGRMLTIYMFCFGVCVLLISIAQNFTHLMVLRALQGFFQCTISPGFVLLTGAYYTVSEHSSRALFWQSANAGFGILSDLCLYGIALYAQEHPGGLAPWRDISVFLGSITILCAVVCFFLLGTPKEVSWLSREEKNMVNARVVKNKAGRDTTGIKWNWQQVNEALTDPQCYFSGCNGGLSTFGIILSTSFGFTELQVLLVGIPRSIASLLLFFAVGIYTARVKNRRLWIMAAALVPPFAGFLALSLLPNEPRYKWVKWGLYFMNVPFVLTLFMGWTLITSNVAGRTKKTIISSATFLGYCLEIFKTADAPHYTPGIITCSICFGLNFILVLAWRSYYVKQNARRDAVITRSGLSVDTQEEAGRRLGEMDVTDLQNLYFR</sequence>
<dbReference type="Gene3D" id="1.20.1250.20">
    <property type="entry name" value="MFS general substrate transporter like domains"/>
    <property type="match status" value="1"/>
</dbReference>
<feature type="transmembrane region" description="Helical" evidence="6">
    <location>
        <begin position="94"/>
        <end position="115"/>
    </location>
</feature>
<evidence type="ECO:0000313" key="7">
    <source>
        <dbReference type="EMBL" id="KAK7028360.1"/>
    </source>
</evidence>
<dbReference type="AlphaFoldDB" id="A0AAW0BQ85"/>
<feature type="transmembrane region" description="Helical" evidence="6">
    <location>
        <begin position="377"/>
        <end position="397"/>
    </location>
</feature>
<gene>
    <name evidence="7" type="ORF">R3P38DRAFT_3314830</name>
</gene>
<evidence type="ECO:0000256" key="2">
    <source>
        <dbReference type="ARBA" id="ARBA00022448"/>
    </source>
</evidence>
<feature type="transmembrane region" description="Helical" evidence="6">
    <location>
        <begin position="432"/>
        <end position="452"/>
    </location>
</feature>
<comment type="subcellular location">
    <subcellularLocation>
        <location evidence="1">Membrane</location>
        <topology evidence="1">Multi-pass membrane protein</topology>
    </subcellularLocation>
</comment>
<dbReference type="Pfam" id="PF07690">
    <property type="entry name" value="MFS_1"/>
    <property type="match status" value="1"/>
</dbReference>
<organism evidence="7 8">
    <name type="scientific">Favolaschia claudopus</name>
    <dbReference type="NCBI Taxonomy" id="2862362"/>
    <lineage>
        <taxon>Eukaryota</taxon>
        <taxon>Fungi</taxon>
        <taxon>Dikarya</taxon>
        <taxon>Basidiomycota</taxon>
        <taxon>Agaricomycotina</taxon>
        <taxon>Agaricomycetes</taxon>
        <taxon>Agaricomycetidae</taxon>
        <taxon>Agaricales</taxon>
        <taxon>Marasmiineae</taxon>
        <taxon>Mycenaceae</taxon>
        <taxon>Favolaschia</taxon>
    </lineage>
</organism>
<evidence type="ECO:0000313" key="8">
    <source>
        <dbReference type="Proteomes" id="UP001362999"/>
    </source>
</evidence>
<dbReference type="Proteomes" id="UP001362999">
    <property type="component" value="Unassembled WGS sequence"/>
</dbReference>
<reference evidence="7 8" key="1">
    <citation type="journal article" date="2024" name="J Genomics">
        <title>Draft genome sequencing and assembly of Favolaschia claudopus CIRM-BRFM 2984 isolated from oak limbs.</title>
        <authorList>
            <person name="Navarro D."/>
            <person name="Drula E."/>
            <person name="Chaduli D."/>
            <person name="Cazenave R."/>
            <person name="Ahrendt S."/>
            <person name="Wang J."/>
            <person name="Lipzen A."/>
            <person name="Daum C."/>
            <person name="Barry K."/>
            <person name="Grigoriev I.V."/>
            <person name="Favel A."/>
            <person name="Rosso M.N."/>
            <person name="Martin F."/>
        </authorList>
    </citation>
    <scope>NUCLEOTIDE SEQUENCE [LARGE SCALE GENOMIC DNA]</scope>
    <source>
        <strain evidence="7 8">CIRM-BRFM 2984</strain>
    </source>
</reference>
<dbReference type="EMBL" id="JAWWNJ010000028">
    <property type="protein sequence ID" value="KAK7028360.1"/>
    <property type="molecule type" value="Genomic_DNA"/>
</dbReference>
<keyword evidence="2" id="KW-0813">Transport</keyword>
<keyword evidence="4 6" id="KW-1133">Transmembrane helix</keyword>